<feature type="domain" description="Flagellar hook-associated protein 2 C-terminal" evidence="7">
    <location>
        <begin position="204"/>
        <end position="436"/>
    </location>
</feature>
<evidence type="ECO:0000313" key="8">
    <source>
        <dbReference type="EMBL" id="SFL23229.1"/>
    </source>
</evidence>
<keyword evidence="4 5" id="KW-0975">Bacterial flagellum</keyword>
<keyword evidence="9" id="KW-1185">Reference proteome</keyword>
<evidence type="ECO:0000259" key="7">
    <source>
        <dbReference type="Pfam" id="PF07195"/>
    </source>
</evidence>
<dbReference type="GO" id="GO:0009421">
    <property type="term" value="C:bacterial-type flagellum filament cap"/>
    <property type="evidence" value="ECO:0007669"/>
    <property type="project" value="InterPro"/>
</dbReference>
<dbReference type="Pfam" id="PF07195">
    <property type="entry name" value="FliD_C"/>
    <property type="match status" value="1"/>
</dbReference>
<evidence type="ECO:0000256" key="2">
    <source>
        <dbReference type="ARBA" id="ARBA00011255"/>
    </source>
</evidence>
<comment type="similarity">
    <text evidence="1 5">Belongs to the FliD family.</text>
</comment>
<dbReference type="PANTHER" id="PTHR30288:SF0">
    <property type="entry name" value="FLAGELLAR HOOK-ASSOCIATED PROTEIN 2"/>
    <property type="match status" value="1"/>
</dbReference>
<evidence type="ECO:0000313" key="9">
    <source>
        <dbReference type="Proteomes" id="UP000199152"/>
    </source>
</evidence>
<keyword evidence="8" id="KW-0282">Flagellum</keyword>
<dbReference type="PANTHER" id="PTHR30288">
    <property type="entry name" value="FLAGELLAR CAP/ASSEMBLY PROTEIN FLID"/>
    <property type="match status" value="1"/>
</dbReference>
<evidence type="ECO:0000259" key="6">
    <source>
        <dbReference type="Pfam" id="PF02465"/>
    </source>
</evidence>
<dbReference type="Pfam" id="PF02465">
    <property type="entry name" value="FliD_N"/>
    <property type="match status" value="1"/>
</dbReference>
<proteinExistence type="inferred from homology"/>
<dbReference type="AlphaFoldDB" id="A0A1I4G0I5"/>
<organism evidence="8 9">
    <name type="scientific">Geodermatophilus ruber</name>
    <dbReference type="NCBI Taxonomy" id="504800"/>
    <lineage>
        <taxon>Bacteria</taxon>
        <taxon>Bacillati</taxon>
        <taxon>Actinomycetota</taxon>
        <taxon>Actinomycetes</taxon>
        <taxon>Geodermatophilales</taxon>
        <taxon>Geodermatophilaceae</taxon>
        <taxon>Geodermatophilus</taxon>
    </lineage>
</organism>
<dbReference type="Proteomes" id="UP000199152">
    <property type="component" value="Unassembled WGS sequence"/>
</dbReference>
<dbReference type="EMBL" id="FOSW01000008">
    <property type="protein sequence ID" value="SFL23229.1"/>
    <property type="molecule type" value="Genomic_DNA"/>
</dbReference>
<dbReference type="InterPro" id="IPR010809">
    <property type="entry name" value="FliD_C"/>
</dbReference>
<evidence type="ECO:0000256" key="5">
    <source>
        <dbReference type="RuleBase" id="RU362066"/>
    </source>
</evidence>
<keyword evidence="8" id="KW-0966">Cell projection</keyword>
<dbReference type="OrthoDB" id="5241527at2"/>
<dbReference type="GO" id="GO:0005576">
    <property type="term" value="C:extracellular region"/>
    <property type="evidence" value="ECO:0007669"/>
    <property type="project" value="UniProtKB-SubCell"/>
</dbReference>
<gene>
    <name evidence="8" type="ORF">SAMN04488085_10877</name>
</gene>
<dbReference type="GO" id="GO:0007155">
    <property type="term" value="P:cell adhesion"/>
    <property type="evidence" value="ECO:0007669"/>
    <property type="project" value="InterPro"/>
</dbReference>
<dbReference type="InParanoid" id="A0A1I4G0I5"/>
<name>A0A1I4G0I5_9ACTN</name>
<dbReference type="RefSeq" id="WP_091325604.1">
    <property type="nucleotide sequence ID" value="NZ_FOSW01000008.1"/>
</dbReference>
<evidence type="ECO:0000256" key="3">
    <source>
        <dbReference type="ARBA" id="ARBA00023054"/>
    </source>
</evidence>
<dbReference type="STRING" id="504800.SAMN04488085_10877"/>
<evidence type="ECO:0000256" key="1">
    <source>
        <dbReference type="ARBA" id="ARBA00009764"/>
    </source>
</evidence>
<dbReference type="InterPro" id="IPR003481">
    <property type="entry name" value="FliD_N"/>
</dbReference>
<sequence length="452" mass="45858">MTMSISTGLVSGMDTGALVSQLMQVEAAPQAALKAKLTATQTAAGAFRTVNTALQALMTAAETALKPETWASAKGTSSAGSVTAATAPGATPGSLTFTVASVAATHSTVSTTRWGSTTTAANLSSIEVKSLDGTTSKGTIALNGTESLDQVAAKINGSSNLGLKAAVVQTGTDEFALQISAAVSGKAGTFSLAGTETFKATTVGQNAELKVGTTAAAYSVTSSTNVFQGVLAGTTITVTREETTPVTVSVVSDPDAITAKVSALVDAVNSALDTIKKQTNNTPGSTAALRGEYAVTQISGQLLEALSKAVGEDSPARIGFELTRDGKLAFTKDTFTAALKDNPALAQKLMVGTPEGKDADGNILAAVPGIAERLRGVAKATSDATTGTLNSLAKGQDSMARDIQDRIAAWDVRLAKRKAALTRQFTAMETALSSLQNQSTWLAGQLKSLPSS</sequence>
<keyword evidence="5" id="KW-0964">Secreted</keyword>
<dbReference type="GO" id="GO:0071973">
    <property type="term" value="P:bacterial-type flagellum-dependent cell motility"/>
    <property type="evidence" value="ECO:0007669"/>
    <property type="project" value="TreeGrafter"/>
</dbReference>
<dbReference type="InterPro" id="IPR040026">
    <property type="entry name" value="FliD"/>
</dbReference>
<comment type="function">
    <text evidence="5">Required for morphogenesis and for the elongation of the flagellar filament by facilitating polymerization of the flagellin monomers at the tip of growing filament. Forms a capping structure, which prevents flagellin subunits (transported through the central channel of the flagellum) from leaking out without polymerization at the distal end.</text>
</comment>
<protein>
    <recommendedName>
        <fullName evidence="5">Flagellar hook-associated protein 2</fullName>
        <shortName evidence="5">HAP2</shortName>
    </recommendedName>
    <alternativeName>
        <fullName evidence="5">Flagellar cap protein</fullName>
    </alternativeName>
</protein>
<accession>A0A1I4G0I5</accession>
<keyword evidence="3" id="KW-0175">Coiled coil</keyword>
<comment type="subunit">
    <text evidence="2 5">Homopentamer.</text>
</comment>
<feature type="domain" description="Flagellar hook-associated protein 2 N-terminal" evidence="6">
    <location>
        <begin position="11"/>
        <end position="106"/>
    </location>
</feature>
<comment type="subcellular location">
    <subcellularLocation>
        <location evidence="5">Secreted</location>
    </subcellularLocation>
    <subcellularLocation>
        <location evidence="5">Bacterial flagellum</location>
    </subcellularLocation>
</comment>
<reference evidence="8 9" key="1">
    <citation type="submission" date="2016-10" db="EMBL/GenBank/DDBJ databases">
        <authorList>
            <person name="de Groot N.N."/>
        </authorList>
    </citation>
    <scope>NUCLEOTIDE SEQUENCE [LARGE SCALE GENOMIC DNA]</scope>
    <source>
        <strain evidence="8 9">DSM 45317</strain>
    </source>
</reference>
<dbReference type="GO" id="GO:0009424">
    <property type="term" value="C:bacterial-type flagellum hook"/>
    <property type="evidence" value="ECO:0007669"/>
    <property type="project" value="UniProtKB-UniRule"/>
</dbReference>
<keyword evidence="8" id="KW-0969">Cilium</keyword>
<evidence type="ECO:0000256" key="4">
    <source>
        <dbReference type="ARBA" id="ARBA00023143"/>
    </source>
</evidence>